<proteinExistence type="predicted"/>
<gene>
    <name evidence="1" type="ORF">EmuJ_000835400</name>
</gene>
<organism evidence="1 2">
    <name type="scientific">Echinococcus multilocularis</name>
    <name type="common">Fox tapeworm</name>
    <dbReference type="NCBI Taxonomy" id="6211"/>
    <lineage>
        <taxon>Eukaryota</taxon>
        <taxon>Metazoa</taxon>
        <taxon>Spiralia</taxon>
        <taxon>Lophotrochozoa</taxon>
        <taxon>Platyhelminthes</taxon>
        <taxon>Cestoda</taxon>
        <taxon>Eucestoda</taxon>
        <taxon>Cyclophyllidea</taxon>
        <taxon>Taeniidae</taxon>
        <taxon>Echinococcus</taxon>
    </lineage>
</organism>
<dbReference type="EMBL" id="LN902841">
    <property type="protein sequence ID" value="CDS40757.1"/>
    <property type="molecule type" value="Genomic_DNA"/>
</dbReference>
<reference evidence="1" key="1">
    <citation type="journal article" date="2013" name="Nature">
        <title>The genomes of four tapeworm species reveal adaptations to parasitism.</title>
        <authorList>
            <person name="Tsai I.J."/>
            <person name="Zarowiecki M."/>
            <person name="Holroyd N."/>
            <person name="Garciarrubio A."/>
            <person name="Sanchez-Flores A."/>
            <person name="Brooks K.L."/>
            <person name="Tracey A."/>
            <person name="Bobes R.J."/>
            <person name="Fragoso G."/>
            <person name="Sciutto E."/>
            <person name="Aslett M."/>
            <person name="Beasley H."/>
            <person name="Bennett H.M."/>
            <person name="Cai J."/>
            <person name="Camicia F."/>
            <person name="Clark R."/>
            <person name="Cucher M."/>
            <person name="De Silva N."/>
            <person name="Day T.A."/>
            <person name="Deplazes P."/>
            <person name="Estrada K."/>
            <person name="Fernandez C."/>
            <person name="Holland P.W."/>
            <person name="Hou J."/>
            <person name="Hu S."/>
            <person name="Huckvale T."/>
            <person name="Hung S.S."/>
            <person name="Kamenetzky L."/>
            <person name="Keane J.A."/>
            <person name="Kiss F."/>
            <person name="Koziol U."/>
            <person name="Lambert O."/>
            <person name="Liu K."/>
            <person name="Luo X."/>
            <person name="Luo Y."/>
            <person name="Macchiaroli N."/>
            <person name="Nichol S."/>
            <person name="Paps J."/>
            <person name="Parkinson J."/>
            <person name="Pouchkina-Stantcheva N."/>
            <person name="Riddiford N."/>
            <person name="Rosenzvit M."/>
            <person name="Salinas G."/>
            <person name="Wasmuth J.D."/>
            <person name="Zamanian M."/>
            <person name="Zheng Y."/>
            <person name="Cai X."/>
            <person name="Soberon X."/>
            <person name="Olson P.D."/>
            <person name="Laclette J.P."/>
            <person name="Brehm K."/>
            <person name="Berriman M."/>
            <person name="Garciarrubio A."/>
            <person name="Bobes R.J."/>
            <person name="Fragoso G."/>
            <person name="Sanchez-Flores A."/>
            <person name="Estrada K."/>
            <person name="Cevallos M.A."/>
            <person name="Morett E."/>
            <person name="Gonzalez V."/>
            <person name="Portillo T."/>
            <person name="Ochoa-Leyva A."/>
            <person name="Jose M.V."/>
            <person name="Sciutto E."/>
            <person name="Landa A."/>
            <person name="Jimenez L."/>
            <person name="Valdes V."/>
            <person name="Carrero J.C."/>
            <person name="Larralde C."/>
            <person name="Morales-Montor J."/>
            <person name="Limon-Lason J."/>
            <person name="Soberon X."/>
            <person name="Laclette J.P."/>
        </authorList>
    </citation>
    <scope>NUCLEOTIDE SEQUENCE [LARGE SCALE GENOMIC DNA]</scope>
</reference>
<keyword evidence="2" id="KW-1185">Reference proteome</keyword>
<dbReference type="Proteomes" id="UP000017246">
    <property type="component" value="Unassembled WGS sequence"/>
</dbReference>
<accession>A0A068YEV8</accession>
<evidence type="ECO:0000313" key="2">
    <source>
        <dbReference type="Proteomes" id="UP000017246"/>
    </source>
</evidence>
<evidence type="ECO:0000313" key="1">
    <source>
        <dbReference type="EMBL" id="CDS40757.1"/>
    </source>
</evidence>
<sequence length="81" mass="9251">MCPLLQRNFYAIALVTVFLVGFTTAALKPSQIESKLIKMEKLRDLLDLMEEEEISDAFSAHPSYSKRWFPVKQYRGGLVAV</sequence>
<protein>
    <submittedName>
        <fullName evidence="1">Expressed conserved protein</fullName>
    </submittedName>
</protein>
<dbReference type="OrthoDB" id="6219646at2759"/>
<dbReference type="AlphaFoldDB" id="A0A068YEV8"/>
<name>A0A068YEV8_ECHMU</name>
<reference evidence="1" key="2">
    <citation type="submission" date="2015-11" db="EMBL/GenBank/DDBJ databases">
        <authorList>
            <person name="Zhang Y."/>
            <person name="Guo Z."/>
        </authorList>
    </citation>
    <scope>NUCLEOTIDE SEQUENCE</scope>
</reference>